<dbReference type="PROSITE" id="PS50887">
    <property type="entry name" value="GGDEF"/>
    <property type="match status" value="1"/>
</dbReference>
<reference evidence="6 7" key="1">
    <citation type="submission" date="2019-02" db="EMBL/GenBank/DDBJ databases">
        <title>Genome sequences of Aliivibrio finisterrensis strains from farmed Atlantic salmon.</title>
        <authorList>
            <person name="Bowman J.P."/>
        </authorList>
    </citation>
    <scope>NUCLEOTIDE SEQUENCE [LARGE SCALE GENOMIC DNA]</scope>
    <source>
        <strain evidence="5 7">A21</strain>
        <strain evidence="4 6">A46</strain>
    </source>
</reference>
<dbReference type="Pfam" id="PF00990">
    <property type="entry name" value="GGDEF"/>
    <property type="match status" value="1"/>
</dbReference>
<proteinExistence type="predicted"/>
<keyword evidence="7" id="KW-1185">Reference proteome</keyword>
<dbReference type="CDD" id="cd01949">
    <property type="entry name" value="GGDEF"/>
    <property type="match status" value="1"/>
</dbReference>
<evidence type="ECO:0000256" key="1">
    <source>
        <dbReference type="ARBA" id="ARBA00012528"/>
    </source>
</evidence>
<dbReference type="EMBL" id="SEZK01000029">
    <property type="protein sequence ID" value="RYU49600.1"/>
    <property type="molecule type" value="Genomic_DNA"/>
</dbReference>
<dbReference type="InterPro" id="IPR029787">
    <property type="entry name" value="Nucleotide_cyclase"/>
</dbReference>
<dbReference type="NCBIfam" id="TIGR00254">
    <property type="entry name" value="GGDEF"/>
    <property type="match status" value="1"/>
</dbReference>
<dbReference type="RefSeq" id="WP_130047814.1">
    <property type="nucleotide sequence ID" value="NZ_SEZK01000029.1"/>
</dbReference>
<dbReference type="InterPro" id="IPR043128">
    <property type="entry name" value="Rev_trsase/Diguanyl_cyclase"/>
</dbReference>
<name>A0A4Q5KRI4_9GAMM</name>
<sequence length="91" mass="10466">MNRILAARYGGEEFVLFTTESDPKQAIRFTEQVRKKIDQYNTLHEKVTLSAGITTISKPNVLLDDVIEQADKALYHSKNTGRNKVTHYREL</sequence>
<dbReference type="EMBL" id="SEZN01000035">
    <property type="protein sequence ID" value="RYU62248.1"/>
    <property type="molecule type" value="Genomic_DNA"/>
</dbReference>
<dbReference type="Gene3D" id="3.30.70.270">
    <property type="match status" value="1"/>
</dbReference>
<dbReference type="AlphaFoldDB" id="A0A4Q5KRI4"/>
<dbReference type="SUPFAM" id="SSF55073">
    <property type="entry name" value="Nucleotide cyclase"/>
    <property type="match status" value="1"/>
</dbReference>
<evidence type="ECO:0000259" key="3">
    <source>
        <dbReference type="PROSITE" id="PS50887"/>
    </source>
</evidence>
<evidence type="ECO:0000313" key="4">
    <source>
        <dbReference type="EMBL" id="RYU49600.1"/>
    </source>
</evidence>
<dbReference type="Proteomes" id="UP000294166">
    <property type="component" value="Unassembled WGS sequence"/>
</dbReference>
<dbReference type="SMART" id="SM00267">
    <property type="entry name" value="GGDEF"/>
    <property type="match status" value="1"/>
</dbReference>
<dbReference type="Proteomes" id="UP000294063">
    <property type="component" value="Unassembled WGS sequence"/>
</dbReference>
<evidence type="ECO:0000313" key="7">
    <source>
        <dbReference type="Proteomes" id="UP000294166"/>
    </source>
</evidence>
<dbReference type="InterPro" id="IPR000160">
    <property type="entry name" value="GGDEF_dom"/>
</dbReference>
<evidence type="ECO:0000256" key="2">
    <source>
        <dbReference type="ARBA" id="ARBA00034247"/>
    </source>
</evidence>
<dbReference type="InterPro" id="IPR050469">
    <property type="entry name" value="Diguanylate_Cyclase"/>
</dbReference>
<dbReference type="GO" id="GO:0043709">
    <property type="term" value="P:cell adhesion involved in single-species biofilm formation"/>
    <property type="evidence" value="ECO:0007669"/>
    <property type="project" value="TreeGrafter"/>
</dbReference>
<gene>
    <name evidence="5" type="ORF">ERW53_16320</name>
    <name evidence="4" type="ORF">ERW57_14700</name>
</gene>
<dbReference type="GO" id="GO:1902201">
    <property type="term" value="P:negative regulation of bacterial-type flagellum-dependent cell motility"/>
    <property type="evidence" value="ECO:0007669"/>
    <property type="project" value="TreeGrafter"/>
</dbReference>
<accession>A0A4Q5KRI4</accession>
<protein>
    <recommendedName>
        <fullName evidence="1">diguanylate cyclase</fullName>
        <ecNumber evidence="1">2.7.7.65</ecNumber>
    </recommendedName>
</protein>
<comment type="catalytic activity">
    <reaction evidence="2">
        <text>2 GTP = 3',3'-c-di-GMP + 2 diphosphate</text>
        <dbReference type="Rhea" id="RHEA:24898"/>
        <dbReference type="ChEBI" id="CHEBI:33019"/>
        <dbReference type="ChEBI" id="CHEBI:37565"/>
        <dbReference type="ChEBI" id="CHEBI:58805"/>
        <dbReference type="EC" id="2.7.7.65"/>
    </reaction>
</comment>
<comment type="caution">
    <text evidence="4">The sequence shown here is derived from an EMBL/GenBank/DDBJ whole genome shotgun (WGS) entry which is preliminary data.</text>
</comment>
<dbReference type="PANTHER" id="PTHR45138">
    <property type="entry name" value="REGULATORY COMPONENTS OF SENSORY TRANSDUCTION SYSTEM"/>
    <property type="match status" value="1"/>
</dbReference>
<evidence type="ECO:0000313" key="5">
    <source>
        <dbReference type="EMBL" id="RYU62248.1"/>
    </source>
</evidence>
<evidence type="ECO:0000313" key="6">
    <source>
        <dbReference type="Proteomes" id="UP000294063"/>
    </source>
</evidence>
<dbReference type="PANTHER" id="PTHR45138:SF9">
    <property type="entry name" value="DIGUANYLATE CYCLASE DGCM-RELATED"/>
    <property type="match status" value="1"/>
</dbReference>
<dbReference type="EC" id="2.7.7.65" evidence="1"/>
<dbReference type="GO" id="GO:0052621">
    <property type="term" value="F:diguanylate cyclase activity"/>
    <property type="evidence" value="ECO:0007669"/>
    <property type="project" value="UniProtKB-EC"/>
</dbReference>
<dbReference type="GO" id="GO:0005886">
    <property type="term" value="C:plasma membrane"/>
    <property type="evidence" value="ECO:0007669"/>
    <property type="project" value="TreeGrafter"/>
</dbReference>
<organism evidence="4 6">
    <name type="scientific">Aliivibrio finisterrensis</name>
    <dbReference type="NCBI Taxonomy" id="511998"/>
    <lineage>
        <taxon>Bacteria</taxon>
        <taxon>Pseudomonadati</taxon>
        <taxon>Pseudomonadota</taxon>
        <taxon>Gammaproteobacteria</taxon>
        <taxon>Vibrionales</taxon>
        <taxon>Vibrionaceae</taxon>
        <taxon>Aliivibrio</taxon>
    </lineage>
</organism>
<feature type="domain" description="GGDEF" evidence="3">
    <location>
        <begin position="1"/>
        <end position="90"/>
    </location>
</feature>